<dbReference type="OrthoDB" id="4774974at2"/>
<evidence type="ECO:0000256" key="1">
    <source>
        <dbReference type="SAM" id="Phobius"/>
    </source>
</evidence>
<dbReference type="RefSeq" id="WP_077423068.1">
    <property type="nucleotide sequence ID" value="NZ_MLHQ01000008.1"/>
</dbReference>
<dbReference type="Pfam" id="PF06923">
    <property type="entry name" value="GutM"/>
    <property type="match status" value="1"/>
</dbReference>
<protein>
    <submittedName>
        <fullName evidence="2">Transcriptional regulator GutM</fullName>
    </submittedName>
</protein>
<dbReference type="STRING" id="1907939.BKL49_02525"/>
<keyword evidence="3" id="KW-1185">Reference proteome</keyword>
<organism evidence="2 3">
    <name type="scientific">Rodentibacter myodis</name>
    <dbReference type="NCBI Taxonomy" id="1907939"/>
    <lineage>
        <taxon>Bacteria</taxon>
        <taxon>Pseudomonadati</taxon>
        <taxon>Pseudomonadota</taxon>
        <taxon>Gammaproteobacteria</taxon>
        <taxon>Pasteurellales</taxon>
        <taxon>Pasteurellaceae</taxon>
        <taxon>Rodentibacter</taxon>
    </lineage>
</organism>
<accession>A0A1V3JSQ9</accession>
<sequence length="120" mass="13207">MENVTNSLILIAIIAWVLQILLGWRQISQFNKAFSLLCQQGNVGVGRSKGRFKPKVVIAVAFDQNCCVVNSFIIKGLSVFSTPQTITSLQGLLHSEIIPAQIFPHSKASQDALEEAIRLQ</sequence>
<proteinExistence type="predicted"/>
<evidence type="ECO:0000313" key="3">
    <source>
        <dbReference type="Proteomes" id="UP000188602"/>
    </source>
</evidence>
<evidence type="ECO:0000313" key="2">
    <source>
        <dbReference type="EMBL" id="OOF59687.1"/>
    </source>
</evidence>
<dbReference type="InterPro" id="IPR009693">
    <property type="entry name" value="Glucitol_operon_activator"/>
</dbReference>
<dbReference type="NCBIfam" id="NF007592">
    <property type="entry name" value="PRK10234.1"/>
    <property type="match status" value="1"/>
</dbReference>
<dbReference type="Proteomes" id="UP000188602">
    <property type="component" value="Unassembled WGS sequence"/>
</dbReference>
<dbReference type="AlphaFoldDB" id="A0A1V3JSQ9"/>
<reference evidence="2 3" key="1">
    <citation type="submission" date="2016-10" db="EMBL/GenBank/DDBJ databases">
        <title>Rodentibacter gen. nov. and new species.</title>
        <authorList>
            <person name="Christensen H."/>
        </authorList>
    </citation>
    <scope>NUCLEOTIDE SEQUENCE [LARGE SCALE GENOMIC DNA]</scope>
    <source>
        <strain evidence="2 3">Ac151</strain>
    </source>
</reference>
<comment type="caution">
    <text evidence="2">The sequence shown here is derived from an EMBL/GenBank/DDBJ whole genome shotgun (WGS) entry which is preliminary data.</text>
</comment>
<name>A0A1V3JSQ9_9PAST</name>
<keyword evidence="1" id="KW-0472">Membrane</keyword>
<feature type="transmembrane region" description="Helical" evidence="1">
    <location>
        <begin position="6"/>
        <end position="24"/>
    </location>
</feature>
<dbReference type="EMBL" id="MLHQ01000008">
    <property type="protein sequence ID" value="OOF59687.1"/>
    <property type="molecule type" value="Genomic_DNA"/>
</dbReference>
<gene>
    <name evidence="2" type="ORF">BKL49_02525</name>
</gene>
<keyword evidence="1" id="KW-1133">Transmembrane helix</keyword>
<keyword evidence="1" id="KW-0812">Transmembrane</keyword>